<dbReference type="Proteomes" id="UP000529637">
    <property type="component" value="Unassembled WGS sequence"/>
</dbReference>
<dbReference type="Gene3D" id="1.20.120.160">
    <property type="entry name" value="HPT domain"/>
    <property type="match status" value="1"/>
</dbReference>
<keyword evidence="1" id="KW-0902">Two-component regulatory system</keyword>
<evidence type="ECO:0000256" key="2">
    <source>
        <dbReference type="PROSITE-ProRule" id="PRU00110"/>
    </source>
</evidence>
<dbReference type="SUPFAM" id="SSF47226">
    <property type="entry name" value="Histidine-containing phosphotransfer domain, HPT domain"/>
    <property type="match status" value="1"/>
</dbReference>
<dbReference type="GO" id="GO:0000160">
    <property type="term" value="P:phosphorelay signal transduction system"/>
    <property type="evidence" value="ECO:0007669"/>
    <property type="project" value="UniProtKB-KW"/>
</dbReference>
<dbReference type="CDD" id="cd00088">
    <property type="entry name" value="HPT"/>
    <property type="match status" value="1"/>
</dbReference>
<evidence type="ECO:0000313" key="5">
    <source>
        <dbReference type="Proteomes" id="UP000529637"/>
    </source>
</evidence>
<evidence type="ECO:0000256" key="1">
    <source>
        <dbReference type="ARBA" id="ARBA00023012"/>
    </source>
</evidence>
<accession>A0A7Y6NP94</accession>
<evidence type="ECO:0000313" key="4">
    <source>
        <dbReference type="EMBL" id="NUZ06810.1"/>
    </source>
</evidence>
<dbReference type="InterPro" id="IPR008207">
    <property type="entry name" value="Sig_transdc_His_kin_Hpt_dom"/>
</dbReference>
<proteinExistence type="predicted"/>
<keyword evidence="5" id="KW-1185">Reference proteome</keyword>
<comment type="caution">
    <text evidence="4">The sequence shown here is derived from an EMBL/GenBank/DDBJ whole genome shotgun (WGS) entry which is preliminary data.</text>
</comment>
<dbReference type="GO" id="GO:0043424">
    <property type="term" value="F:protein histidine kinase binding"/>
    <property type="evidence" value="ECO:0007669"/>
    <property type="project" value="InterPro"/>
</dbReference>
<dbReference type="PANTHER" id="PTHR28242:SF52">
    <property type="entry name" value="PHOSPHORELAY INTERMEDIATE PROTEIN YPD1"/>
    <property type="match status" value="1"/>
</dbReference>
<dbReference type="GO" id="GO:0005737">
    <property type="term" value="C:cytoplasm"/>
    <property type="evidence" value="ECO:0007669"/>
    <property type="project" value="TreeGrafter"/>
</dbReference>
<dbReference type="Pfam" id="PF01627">
    <property type="entry name" value="Hpt"/>
    <property type="match status" value="1"/>
</dbReference>
<organism evidence="4 5">
    <name type="scientific">Piscinibacter koreensis</name>
    <dbReference type="NCBI Taxonomy" id="2742824"/>
    <lineage>
        <taxon>Bacteria</taxon>
        <taxon>Pseudomonadati</taxon>
        <taxon>Pseudomonadota</taxon>
        <taxon>Betaproteobacteria</taxon>
        <taxon>Burkholderiales</taxon>
        <taxon>Sphaerotilaceae</taxon>
        <taxon>Piscinibacter</taxon>
    </lineage>
</organism>
<feature type="modified residue" description="Phosphohistidine" evidence="2">
    <location>
        <position position="57"/>
    </location>
</feature>
<dbReference type="InterPro" id="IPR045871">
    <property type="entry name" value="AHP1-5/YPD1"/>
</dbReference>
<dbReference type="PANTHER" id="PTHR28242">
    <property type="entry name" value="PHOSPHORELAY INTERMEDIATE PROTEIN YPD1"/>
    <property type="match status" value="1"/>
</dbReference>
<dbReference type="GO" id="GO:0009927">
    <property type="term" value="F:histidine phosphotransfer kinase activity"/>
    <property type="evidence" value="ECO:0007669"/>
    <property type="project" value="InterPro"/>
</dbReference>
<gene>
    <name evidence="4" type="ORF">HQN59_13680</name>
</gene>
<keyword evidence="2" id="KW-0597">Phosphoprotein</keyword>
<feature type="domain" description="HPt" evidence="3">
    <location>
        <begin position="18"/>
        <end position="116"/>
    </location>
</feature>
<dbReference type="PROSITE" id="PS50894">
    <property type="entry name" value="HPT"/>
    <property type="match status" value="1"/>
</dbReference>
<evidence type="ECO:0000259" key="3">
    <source>
        <dbReference type="PROSITE" id="PS50894"/>
    </source>
</evidence>
<name>A0A7Y6NP94_9BURK</name>
<dbReference type="AlphaFoldDB" id="A0A7Y6NP94"/>
<protein>
    <submittedName>
        <fullName evidence="4">Hpt domain-containing protein</fullName>
    </submittedName>
</protein>
<dbReference type="SMART" id="SM00073">
    <property type="entry name" value="HPT"/>
    <property type="match status" value="1"/>
</dbReference>
<dbReference type="EMBL" id="JABWMJ010000006">
    <property type="protein sequence ID" value="NUZ06810.1"/>
    <property type="molecule type" value="Genomic_DNA"/>
</dbReference>
<dbReference type="RefSeq" id="WP_176069670.1">
    <property type="nucleotide sequence ID" value="NZ_JABWMJ010000006.1"/>
</dbReference>
<reference evidence="4 5" key="1">
    <citation type="submission" date="2020-06" db="EMBL/GenBank/DDBJ databases">
        <title>Schlegella sp. ID0723 isolated from air conditioner.</title>
        <authorList>
            <person name="Kim D.Y."/>
            <person name="Kim D.-U."/>
        </authorList>
    </citation>
    <scope>NUCLEOTIDE SEQUENCE [LARGE SCALE GENOMIC DNA]</scope>
    <source>
        <strain evidence="4 5">ID0723</strain>
    </source>
</reference>
<dbReference type="InterPro" id="IPR036641">
    <property type="entry name" value="HPT_dom_sf"/>
</dbReference>
<sequence length="116" mass="12490">MLDVAALARLRELDPGDRNRLVERVLRAFVGSAERLLAQLRAPGAAQDPKVVRHVAHTLKSSSASIGAMRLSQVCAAVELLIRNDVTEGLGSQIETLEAEVRAVLQALQPMLDPTS</sequence>